<evidence type="ECO:0000313" key="3">
    <source>
        <dbReference type="EMBL" id="KAJ9171918.1"/>
    </source>
</evidence>
<feature type="compositionally biased region" description="Polar residues" evidence="1">
    <location>
        <begin position="145"/>
        <end position="155"/>
    </location>
</feature>
<dbReference type="Gene3D" id="1.10.3970.10">
    <property type="entry name" value="BSD domain"/>
    <property type="match status" value="1"/>
</dbReference>
<proteinExistence type="predicted"/>
<reference evidence="3" key="1">
    <citation type="journal article" date="2023" name="Plant Biotechnol. J.">
        <title>Chromosome-level wild Hevea brasiliensis genome provides new tools for genomic-assisted breeding and valuable loci to elevate rubber yield.</title>
        <authorList>
            <person name="Cheng H."/>
            <person name="Song X."/>
            <person name="Hu Y."/>
            <person name="Wu T."/>
            <person name="Yang Q."/>
            <person name="An Z."/>
            <person name="Feng S."/>
            <person name="Deng Z."/>
            <person name="Wu W."/>
            <person name="Zeng X."/>
            <person name="Tu M."/>
            <person name="Wang X."/>
            <person name="Huang H."/>
        </authorList>
    </citation>
    <scope>NUCLEOTIDE SEQUENCE</scope>
    <source>
        <strain evidence="3">MT/VB/25A 57/8</strain>
    </source>
</reference>
<evidence type="ECO:0000313" key="4">
    <source>
        <dbReference type="Proteomes" id="UP001174677"/>
    </source>
</evidence>
<dbReference type="SUPFAM" id="SSF140383">
    <property type="entry name" value="BSD domain-like"/>
    <property type="match status" value="1"/>
</dbReference>
<feature type="compositionally biased region" description="Acidic residues" evidence="1">
    <location>
        <begin position="446"/>
        <end position="462"/>
    </location>
</feature>
<dbReference type="InterPro" id="IPR051494">
    <property type="entry name" value="BSD_domain-containing"/>
</dbReference>
<keyword evidence="4" id="KW-1185">Reference proteome</keyword>
<feature type="compositionally biased region" description="Basic and acidic residues" evidence="1">
    <location>
        <begin position="13"/>
        <end position="29"/>
    </location>
</feature>
<dbReference type="PROSITE" id="PS50858">
    <property type="entry name" value="BSD"/>
    <property type="match status" value="1"/>
</dbReference>
<protein>
    <recommendedName>
        <fullName evidence="2">BSD domain-containing protein</fullName>
    </recommendedName>
</protein>
<feature type="compositionally biased region" description="Basic and acidic residues" evidence="1">
    <location>
        <begin position="271"/>
        <end position="280"/>
    </location>
</feature>
<evidence type="ECO:0000256" key="1">
    <source>
        <dbReference type="SAM" id="MobiDB-lite"/>
    </source>
</evidence>
<feature type="domain" description="BSD" evidence="2">
    <location>
        <begin position="188"/>
        <end position="240"/>
    </location>
</feature>
<gene>
    <name evidence="3" type="ORF">P3X46_015217</name>
</gene>
<organism evidence="3 4">
    <name type="scientific">Hevea brasiliensis</name>
    <name type="common">Para rubber tree</name>
    <name type="synonym">Siphonia brasiliensis</name>
    <dbReference type="NCBI Taxonomy" id="3981"/>
    <lineage>
        <taxon>Eukaryota</taxon>
        <taxon>Viridiplantae</taxon>
        <taxon>Streptophyta</taxon>
        <taxon>Embryophyta</taxon>
        <taxon>Tracheophyta</taxon>
        <taxon>Spermatophyta</taxon>
        <taxon>Magnoliopsida</taxon>
        <taxon>eudicotyledons</taxon>
        <taxon>Gunneridae</taxon>
        <taxon>Pentapetalae</taxon>
        <taxon>rosids</taxon>
        <taxon>fabids</taxon>
        <taxon>Malpighiales</taxon>
        <taxon>Euphorbiaceae</taxon>
        <taxon>Crotonoideae</taxon>
        <taxon>Micrandreae</taxon>
        <taxon>Hevea</taxon>
    </lineage>
</organism>
<sequence length="469" mass="52056">MDFFKSVFADEPDFPKSDSESKPSSDRPPSDSGPSSPPKLQNSKPDPSDIGSSSGAGWSFGGLIKTLSTKSESVIEIYRRDLKEFGSGLKKEIEVAHGSLETVGHAIDEVGSSVLKNTVQIISQGKEAILAADHESDSSDNNNEKSITSQQSLNSKPYSRFDAQVRAIQGDASTYCEETQDLEDYKKWKLGFVLEEKREEIENLLAENGAAESIYKRVVPNSVDEETFWCRYYFKLYKLKQAEDVRANLVKRAISTEEDDLSWEFDDDEENVKKEDERNSASKANFKQNGHLGSKDSAKITEDEEKDMHDKQSEQIVKGDEINKASIGQTEQTMNVKEEISVVESKEEKILSGGDNVAGDKLDLEKKSKEETLSISDEKAGSEGKGDNGESSKDSDVSVISSHLSMPEEEDLGWDEIEDLSSIDEKKVSHSGSPNKIDMRKGLSAAEEEEDLSWDIEDDDEPVKDLNIC</sequence>
<name>A0ABQ9LWJ4_HEVBR</name>
<feature type="compositionally biased region" description="Basic and acidic residues" evidence="1">
    <location>
        <begin position="358"/>
        <end position="396"/>
    </location>
</feature>
<dbReference type="Proteomes" id="UP001174677">
    <property type="component" value="Chromosome 9"/>
</dbReference>
<comment type="caution">
    <text evidence="3">The sequence shown here is derived from an EMBL/GenBank/DDBJ whole genome shotgun (WGS) entry which is preliminary data.</text>
</comment>
<dbReference type="SMART" id="SM00751">
    <property type="entry name" value="BSD"/>
    <property type="match status" value="1"/>
</dbReference>
<dbReference type="InterPro" id="IPR035925">
    <property type="entry name" value="BSD_dom_sf"/>
</dbReference>
<dbReference type="EMBL" id="JARPOI010000009">
    <property type="protein sequence ID" value="KAJ9171919.1"/>
    <property type="molecule type" value="Genomic_DNA"/>
</dbReference>
<dbReference type="PANTHER" id="PTHR16019">
    <property type="entry name" value="SYNAPSE-ASSOCIATED PROTEIN"/>
    <property type="match status" value="1"/>
</dbReference>
<feature type="compositionally biased region" description="Polar residues" evidence="1">
    <location>
        <begin position="326"/>
        <end position="335"/>
    </location>
</feature>
<feature type="region of interest" description="Disordered" evidence="1">
    <location>
        <begin position="265"/>
        <end position="469"/>
    </location>
</feature>
<evidence type="ECO:0000259" key="2">
    <source>
        <dbReference type="PROSITE" id="PS50858"/>
    </source>
</evidence>
<dbReference type="EMBL" id="JARPOI010000009">
    <property type="protein sequence ID" value="KAJ9171918.1"/>
    <property type="molecule type" value="Genomic_DNA"/>
</dbReference>
<accession>A0ABQ9LWJ4</accession>
<feature type="compositionally biased region" description="Basic and acidic residues" evidence="1">
    <location>
        <begin position="293"/>
        <end position="323"/>
    </location>
</feature>
<dbReference type="Pfam" id="PF03909">
    <property type="entry name" value="BSD"/>
    <property type="match status" value="1"/>
</dbReference>
<feature type="compositionally biased region" description="Acidic residues" evidence="1">
    <location>
        <begin position="407"/>
        <end position="422"/>
    </location>
</feature>
<dbReference type="PANTHER" id="PTHR16019:SF5">
    <property type="entry name" value="BSD DOMAIN-CONTAINING PROTEIN 1"/>
    <property type="match status" value="1"/>
</dbReference>
<feature type="region of interest" description="Disordered" evidence="1">
    <location>
        <begin position="132"/>
        <end position="155"/>
    </location>
</feature>
<dbReference type="InterPro" id="IPR005607">
    <property type="entry name" value="BSD_dom"/>
</dbReference>
<feature type="compositionally biased region" description="Basic and acidic residues" evidence="1">
    <location>
        <begin position="336"/>
        <end position="350"/>
    </location>
</feature>
<feature type="region of interest" description="Disordered" evidence="1">
    <location>
        <begin position="1"/>
        <end position="58"/>
    </location>
</feature>